<dbReference type="SUPFAM" id="SSF47473">
    <property type="entry name" value="EF-hand"/>
    <property type="match status" value="1"/>
</dbReference>
<evidence type="ECO:0000313" key="5">
    <source>
        <dbReference type="Proteomes" id="UP001195483"/>
    </source>
</evidence>
<proteinExistence type="predicted"/>
<dbReference type="EMBL" id="JAEAOA010001748">
    <property type="protein sequence ID" value="KAK3599651.1"/>
    <property type="molecule type" value="Genomic_DNA"/>
</dbReference>
<sequence length="146" mass="16313">MALDSQNFELTEQQIAELKQAFSLFDKDGDGTISTKELGTVMRSLGQNPSPEQLDNIILEVDVDGNGTIEFDEFCVMMSKKLNGTDSEYDILEAFKVFDPEGNGYITSDHLRHIMTTMGERMTDDEVEEMIDDADADGDGHIEYEG</sequence>
<dbReference type="CDD" id="cd00051">
    <property type="entry name" value="EFh"/>
    <property type="match status" value="1"/>
</dbReference>
<reference evidence="4" key="1">
    <citation type="journal article" date="2021" name="Genome Biol. Evol.">
        <title>A High-Quality Reference Genome for a Parasitic Bivalve with Doubly Uniparental Inheritance (Bivalvia: Unionida).</title>
        <authorList>
            <person name="Smith C.H."/>
        </authorList>
    </citation>
    <scope>NUCLEOTIDE SEQUENCE</scope>
    <source>
        <strain evidence="4">CHS0354</strain>
    </source>
</reference>
<dbReference type="InterPro" id="IPR002048">
    <property type="entry name" value="EF_hand_dom"/>
</dbReference>
<dbReference type="GO" id="GO:0005509">
    <property type="term" value="F:calcium ion binding"/>
    <property type="evidence" value="ECO:0007669"/>
    <property type="project" value="InterPro"/>
</dbReference>
<dbReference type="PROSITE" id="PS50222">
    <property type="entry name" value="EF_HAND_2"/>
    <property type="match status" value="4"/>
</dbReference>
<keyword evidence="5" id="KW-1185">Reference proteome</keyword>
<dbReference type="PROSITE" id="PS00018">
    <property type="entry name" value="EF_HAND_1"/>
    <property type="match status" value="2"/>
</dbReference>
<dbReference type="InterPro" id="IPR018247">
    <property type="entry name" value="EF_Hand_1_Ca_BS"/>
</dbReference>
<dbReference type="PANTHER" id="PTHR23048:SF0">
    <property type="entry name" value="CALMODULIN LIKE 3"/>
    <property type="match status" value="1"/>
</dbReference>
<dbReference type="PANTHER" id="PTHR23048">
    <property type="entry name" value="MYOSIN LIGHT CHAIN 1, 3"/>
    <property type="match status" value="1"/>
</dbReference>
<keyword evidence="2" id="KW-0106">Calcium</keyword>
<feature type="domain" description="EF-hand" evidence="3">
    <location>
        <begin position="86"/>
        <end position="121"/>
    </location>
</feature>
<dbReference type="FunFam" id="1.10.238.10:FF:000178">
    <property type="entry name" value="Calmodulin-2 A"/>
    <property type="match status" value="1"/>
</dbReference>
<comment type="caution">
    <text evidence="4">The sequence shown here is derived from an EMBL/GenBank/DDBJ whole genome shotgun (WGS) entry which is preliminary data.</text>
</comment>
<organism evidence="4 5">
    <name type="scientific">Potamilus streckersoni</name>
    <dbReference type="NCBI Taxonomy" id="2493646"/>
    <lineage>
        <taxon>Eukaryota</taxon>
        <taxon>Metazoa</taxon>
        <taxon>Spiralia</taxon>
        <taxon>Lophotrochozoa</taxon>
        <taxon>Mollusca</taxon>
        <taxon>Bivalvia</taxon>
        <taxon>Autobranchia</taxon>
        <taxon>Heteroconchia</taxon>
        <taxon>Palaeoheterodonta</taxon>
        <taxon>Unionida</taxon>
        <taxon>Unionoidea</taxon>
        <taxon>Unionidae</taxon>
        <taxon>Ambleminae</taxon>
        <taxon>Lampsilini</taxon>
        <taxon>Potamilus</taxon>
    </lineage>
</organism>
<name>A0AAE0SXC6_9BIVA</name>
<evidence type="ECO:0000313" key="4">
    <source>
        <dbReference type="EMBL" id="KAK3599651.1"/>
    </source>
</evidence>
<keyword evidence="1" id="KW-0677">Repeat</keyword>
<dbReference type="SMART" id="SM00054">
    <property type="entry name" value="EFh"/>
    <property type="match status" value="4"/>
</dbReference>
<evidence type="ECO:0000256" key="2">
    <source>
        <dbReference type="ARBA" id="ARBA00022837"/>
    </source>
</evidence>
<dbReference type="GO" id="GO:0016460">
    <property type="term" value="C:myosin II complex"/>
    <property type="evidence" value="ECO:0007669"/>
    <property type="project" value="TreeGrafter"/>
</dbReference>
<accession>A0AAE0SXC6</accession>
<protein>
    <recommendedName>
        <fullName evidence="3">EF-hand domain-containing protein</fullName>
    </recommendedName>
</protein>
<dbReference type="Pfam" id="PF13499">
    <property type="entry name" value="EF-hand_7"/>
    <property type="match status" value="2"/>
</dbReference>
<dbReference type="InterPro" id="IPR050230">
    <property type="entry name" value="CALM/Myosin/TropC-like"/>
</dbReference>
<reference evidence="4" key="2">
    <citation type="journal article" date="2021" name="Genome Biol. Evol.">
        <title>Developing a high-quality reference genome for a parasitic bivalve with doubly uniparental inheritance (Bivalvia: Unionida).</title>
        <authorList>
            <person name="Smith C.H."/>
        </authorList>
    </citation>
    <scope>NUCLEOTIDE SEQUENCE</scope>
    <source>
        <strain evidence="4">CHS0354</strain>
        <tissue evidence="4">Mantle</tissue>
    </source>
</reference>
<feature type="domain" description="EF-hand" evidence="3">
    <location>
        <begin position="13"/>
        <end position="48"/>
    </location>
</feature>
<reference evidence="4" key="3">
    <citation type="submission" date="2023-05" db="EMBL/GenBank/DDBJ databases">
        <authorList>
            <person name="Smith C.H."/>
        </authorList>
    </citation>
    <scope>NUCLEOTIDE SEQUENCE</scope>
    <source>
        <strain evidence="4">CHS0354</strain>
        <tissue evidence="4">Mantle</tissue>
    </source>
</reference>
<gene>
    <name evidence="4" type="ORF">CHS0354_029113</name>
</gene>
<evidence type="ECO:0000259" key="3">
    <source>
        <dbReference type="PROSITE" id="PS50222"/>
    </source>
</evidence>
<feature type="domain" description="EF-hand" evidence="3">
    <location>
        <begin position="49"/>
        <end position="84"/>
    </location>
</feature>
<dbReference type="Gene3D" id="1.10.238.10">
    <property type="entry name" value="EF-hand"/>
    <property type="match status" value="2"/>
</dbReference>
<evidence type="ECO:0000256" key="1">
    <source>
        <dbReference type="ARBA" id="ARBA00022737"/>
    </source>
</evidence>
<dbReference type="Proteomes" id="UP001195483">
    <property type="component" value="Unassembled WGS sequence"/>
</dbReference>
<dbReference type="InterPro" id="IPR011992">
    <property type="entry name" value="EF-hand-dom_pair"/>
</dbReference>
<dbReference type="AlphaFoldDB" id="A0AAE0SXC6"/>
<feature type="domain" description="EF-hand" evidence="3">
    <location>
        <begin position="122"/>
        <end position="146"/>
    </location>
</feature>